<dbReference type="NCBIfam" id="TIGR01022">
    <property type="entry name" value="rpmJ_bact"/>
    <property type="match status" value="1"/>
</dbReference>
<name>A0ABT3G7F6_9BACT</name>
<dbReference type="HAMAP" id="MF_00251">
    <property type="entry name" value="Ribosomal_bL36"/>
    <property type="match status" value="1"/>
</dbReference>
<evidence type="ECO:0000256" key="1">
    <source>
        <dbReference type="ARBA" id="ARBA00007645"/>
    </source>
</evidence>
<evidence type="ECO:0000313" key="6">
    <source>
        <dbReference type="EMBL" id="MCW1915787.1"/>
    </source>
</evidence>
<dbReference type="NCBIfam" id="NF002021">
    <property type="entry name" value="PRK00831.1"/>
    <property type="match status" value="1"/>
</dbReference>
<comment type="similarity">
    <text evidence="1 4 5">Belongs to the bacterial ribosomal protein bL36 family.</text>
</comment>
<evidence type="ECO:0000256" key="5">
    <source>
        <dbReference type="RuleBase" id="RU000571"/>
    </source>
</evidence>
<comment type="caution">
    <text evidence="6">The sequence shown here is derived from an EMBL/GenBank/DDBJ whole genome shotgun (WGS) entry which is preliminary data.</text>
</comment>
<dbReference type="Proteomes" id="UP001165653">
    <property type="component" value="Unassembled WGS sequence"/>
</dbReference>
<evidence type="ECO:0000256" key="2">
    <source>
        <dbReference type="ARBA" id="ARBA00022980"/>
    </source>
</evidence>
<dbReference type="PROSITE" id="PS00828">
    <property type="entry name" value="RIBOSOMAL_L36"/>
    <property type="match status" value="1"/>
</dbReference>
<dbReference type="SUPFAM" id="SSF57840">
    <property type="entry name" value="Ribosomal protein L36"/>
    <property type="match status" value="1"/>
</dbReference>
<dbReference type="PANTHER" id="PTHR47781">
    <property type="entry name" value="50S RIBOSOMAL PROTEIN L36 2"/>
    <property type="match status" value="1"/>
</dbReference>
<proteinExistence type="inferred from homology"/>
<dbReference type="InterPro" id="IPR035977">
    <property type="entry name" value="Ribosomal_bL36_sp"/>
</dbReference>
<evidence type="ECO:0000256" key="3">
    <source>
        <dbReference type="ARBA" id="ARBA00023274"/>
    </source>
</evidence>
<accession>A0ABT3G7F6</accession>
<dbReference type="EMBL" id="JAPDDR010000010">
    <property type="protein sequence ID" value="MCW1915787.1"/>
    <property type="molecule type" value="Genomic_DNA"/>
</dbReference>
<keyword evidence="2 4" id="KW-0689">Ribosomal protein</keyword>
<dbReference type="Pfam" id="PF00444">
    <property type="entry name" value="Ribosomal_L36"/>
    <property type="match status" value="1"/>
</dbReference>
<dbReference type="InterPro" id="IPR047621">
    <property type="entry name" value="Ribosomal_L36_bact"/>
</dbReference>
<dbReference type="PANTHER" id="PTHR47781:SF1">
    <property type="entry name" value="LARGE RIBOSOMAL SUBUNIT PROTEIN BL36B"/>
    <property type="match status" value="1"/>
</dbReference>
<dbReference type="GO" id="GO:0005840">
    <property type="term" value="C:ribosome"/>
    <property type="evidence" value="ECO:0007669"/>
    <property type="project" value="UniProtKB-KW"/>
</dbReference>
<evidence type="ECO:0000256" key="4">
    <source>
        <dbReference type="HAMAP-Rule" id="MF_00251"/>
    </source>
</evidence>
<dbReference type="RefSeq" id="WP_264515346.1">
    <property type="nucleotide sequence ID" value="NZ_JAPDDR010000010.1"/>
</dbReference>
<gene>
    <name evidence="6" type="primary">ykgO</name>
    <name evidence="4" type="synonym">rpmJ</name>
    <name evidence="6" type="ORF">OJ996_19530</name>
</gene>
<evidence type="ECO:0000313" key="7">
    <source>
        <dbReference type="Proteomes" id="UP001165653"/>
    </source>
</evidence>
<organism evidence="6 7">
    <name type="scientific">Luteolibacter rhizosphaerae</name>
    <dbReference type="NCBI Taxonomy" id="2989719"/>
    <lineage>
        <taxon>Bacteria</taxon>
        <taxon>Pseudomonadati</taxon>
        <taxon>Verrucomicrobiota</taxon>
        <taxon>Verrucomicrobiia</taxon>
        <taxon>Verrucomicrobiales</taxon>
        <taxon>Verrucomicrobiaceae</taxon>
        <taxon>Luteolibacter</taxon>
    </lineage>
</organism>
<sequence length="54" mass="5918">MKVLSSLSSAKRRHSGCQVVKRKGTLYVICKANPKFKARQGATKGTRLSKKGVK</sequence>
<keyword evidence="7" id="KW-1185">Reference proteome</keyword>
<protein>
    <recommendedName>
        <fullName evidence="4">Large ribosomal subunit protein bL36</fullName>
    </recommendedName>
</protein>
<reference evidence="6" key="1">
    <citation type="submission" date="2022-10" db="EMBL/GenBank/DDBJ databases">
        <title>Luteolibacter sp. GHJ8, whole genome shotgun sequencing project.</title>
        <authorList>
            <person name="Zhao G."/>
            <person name="Shen L."/>
        </authorList>
    </citation>
    <scope>NUCLEOTIDE SEQUENCE</scope>
    <source>
        <strain evidence="6">GHJ8</strain>
    </source>
</reference>
<keyword evidence="3 4" id="KW-0687">Ribonucleoprotein</keyword>
<dbReference type="InterPro" id="IPR000473">
    <property type="entry name" value="Ribosomal_bL36"/>
</dbReference>